<accession>A0A5B0SPG5</accession>
<comment type="caution">
    <text evidence="3">The sequence shown here is derived from an EMBL/GenBank/DDBJ whole genome shotgun (WGS) entry which is preliminary data.</text>
</comment>
<evidence type="ECO:0000256" key="2">
    <source>
        <dbReference type="SAM" id="SignalP"/>
    </source>
</evidence>
<evidence type="ECO:0000256" key="1">
    <source>
        <dbReference type="SAM" id="MobiDB-lite"/>
    </source>
</evidence>
<feature type="compositionally biased region" description="Polar residues" evidence="1">
    <location>
        <begin position="237"/>
        <end position="248"/>
    </location>
</feature>
<reference evidence="3 4" key="1">
    <citation type="submission" date="2019-05" db="EMBL/GenBank/DDBJ databases">
        <title>Emergence of the Ug99 lineage of the wheat stem rust pathogen through somatic hybridization.</title>
        <authorList>
            <person name="Li F."/>
            <person name="Upadhyaya N.M."/>
            <person name="Sperschneider J."/>
            <person name="Matny O."/>
            <person name="Nguyen-Phuc H."/>
            <person name="Mago R."/>
            <person name="Raley C."/>
            <person name="Miller M.E."/>
            <person name="Silverstein K.A.T."/>
            <person name="Henningsen E."/>
            <person name="Hirsch C.D."/>
            <person name="Visser B."/>
            <person name="Pretorius Z.A."/>
            <person name="Steffenson B.J."/>
            <person name="Schwessinger B."/>
            <person name="Dodds P.N."/>
            <person name="Figueroa M."/>
        </authorList>
    </citation>
    <scope>NUCLEOTIDE SEQUENCE [LARGE SCALE GENOMIC DNA]</scope>
    <source>
        <strain evidence="3 4">Ug99</strain>
    </source>
</reference>
<feature type="chain" id="PRO_5022946128" evidence="2">
    <location>
        <begin position="29"/>
        <end position="565"/>
    </location>
</feature>
<dbReference type="AlphaFoldDB" id="A0A5B0SPG5"/>
<dbReference type="EMBL" id="VDEP01000001">
    <property type="protein sequence ID" value="KAA1139053.1"/>
    <property type="molecule type" value="Genomic_DNA"/>
</dbReference>
<sequence length="565" mass="64498">MQIQKTMPNSLETLLFLFPLGLWMTCSASIDLKRLENLSLIGCENSKAEDISHFTLAIPEVDSFDQADKNILASSSFTYQLDPIKDSRKTMVDALDSTNHPTPSIPDHMDSVTPAPSTTLYFARESLVDTLTTGNHKASIQSDQENGASIFQPKTMFLGKSKSFRLFGRELSFDVASNISGCPTGFQSKESDNNIDTLYLGDTLGPFKAVKTDSTNHQDLKHIQAQAMESSKHLSRLSPQGQGPSASTAEICMQPTKRRKIDKFPTDLIHTQFSSIGNVKQSASKKSVVPSVTQTDLKLSDIFKFNVDVFQHPQYKSVRYEFKVKKIISKMRLFCFNDELTIPAKINARRISHFFRKFSMNCVIPKEGDEEFIETAATERRDLLNSAVNCVDSQQSLWFDFWKERTGINFQEIDLSQVPRAQSTKDTSGRDLALLLFHVDMIGTILQNHFLSNPKHYQDYGANLLIEAADLIKQSSWENPFPGIRNNKSTVCLETKRDLKWVWEWIRNFLIQSQEEKLKNIFFKDKNYEIHFLTQCFFTDVFAYSIKKLNHRLLEYSKRTGFRAK</sequence>
<organism evidence="3 4">
    <name type="scientific">Puccinia graminis f. sp. tritici</name>
    <dbReference type="NCBI Taxonomy" id="56615"/>
    <lineage>
        <taxon>Eukaryota</taxon>
        <taxon>Fungi</taxon>
        <taxon>Dikarya</taxon>
        <taxon>Basidiomycota</taxon>
        <taxon>Pucciniomycotina</taxon>
        <taxon>Pucciniomycetes</taxon>
        <taxon>Pucciniales</taxon>
        <taxon>Pucciniaceae</taxon>
        <taxon>Puccinia</taxon>
    </lineage>
</organism>
<proteinExistence type="predicted"/>
<name>A0A5B0SPG5_PUCGR</name>
<protein>
    <submittedName>
        <fullName evidence="3">Uncharacterized protein</fullName>
    </submittedName>
</protein>
<feature type="signal peptide" evidence="2">
    <location>
        <begin position="1"/>
        <end position="28"/>
    </location>
</feature>
<dbReference type="Proteomes" id="UP000325313">
    <property type="component" value="Unassembled WGS sequence"/>
</dbReference>
<gene>
    <name evidence="3" type="ORF">PGTUg99_034808</name>
</gene>
<evidence type="ECO:0000313" key="3">
    <source>
        <dbReference type="EMBL" id="KAA1139053.1"/>
    </source>
</evidence>
<evidence type="ECO:0000313" key="4">
    <source>
        <dbReference type="Proteomes" id="UP000325313"/>
    </source>
</evidence>
<feature type="region of interest" description="Disordered" evidence="1">
    <location>
        <begin position="228"/>
        <end position="248"/>
    </location>
</feature>
<keyword evidence="2" id="KW-0732">Signal</keyword>